<keyword evidence="7" id="KW-1185">Reference proteome</keyword>
<evidence type="ECO:0000256" key="4">
    <source>
        <dbReference type="SAM" id="SignalP"/>
    </source>
</evidence>
<dbReference type="EMBL" id="FMXO01000002">
    <property type="protein sequence ID" value="SDB07780.1"/>
    <property type="molecule type" value="Genomic_DNA"/>
</dbReference>
<dbReference type="GO" id="GO:0030288">
    <property type="term" value="C:outer membrane-bounded periplasmic space"/>
    <property type="evidence" value="ECO:0007669"/>
    <property type="project" value="TreeGrafter"/>
</dbReference>
<accession>A0A1G6AHG8</accession>
<dbReference type="PANTHER" id="PTHR36504">
    <property type="entry name" value="LIPOPOLYSACCHARIDE EXPORT SYSTEM PROTEIN LPTA"/>
    <property type="match status" value="1"/>
</dbReference>
<evidence type="ECO:0000256" key="1">
    <source>
        <dbReference type="ARBA" id="ARBA00022448"/>
    </source>
</evidence>
<dbReference type="GO" id="GO:0015920">
    <property type="term" value="P:lipopolysaccharide transport"/>
    <property type="evidence" value="ECO:0007669"/>
    <property type="project" value="InterPro"/>
</dbReference>
<evidence type="ECO:0000313" key="7">
    <source>
        <dbReference type="Proteomes" id="UP000198771"/>
    </source>
</evidence>
<name>A0A1G6AHG8_9BACT</name>
<dbReference type="Proteomes" id="UP000198771">
    <property type="component" value="Unassembled WGS sequence"/>
</dbReference>
<dbReference type="Pfam" id="PF03968">
    <property type="entry name" value="LptD_N"/>
    <property type="match status" value="1"/>
</dbReference>
<dbReference type="Gene3D" id="2.60.450.10">
    <property type="entry name" value="Lipopolysaccharide (LPS) transport protein A like domain"/>
    <property type="match status" value="1"/>
</dbReference>
<evidence type="ECO:0000256" key="3">
    <source>
        <dbReference type="ARBA" id="ARBA00022764"/>
    </source>
</evidence>
<organism evidence="6 7">
    <name type="scientific">Desulfonatronum thiosulfatophilum</name>
    <dbReference type="NCBI Taxonomy" id="617002"/>
    <lineage>
        <taxon>Bacteria</taxon>
        <taxon>Pseudomonadati</taxon>
        <taxon>Thermodesulfobacteriota</taxon>
        <taxon>Desulfovibrionia</taxon>
        <taxon>Desulfovibrionales</taxon>
        <taxon>Desulfonatronaceae</taxon>
        <taxon>Desulfonatronum</taxon>
    </lineage>
</organism>
<feature type="signal peptide" evidence="4">
    <location>
        <begin position="1"/>
        <end position="23"/>
    </location>
</feature>
<dbReference type="GO" id="GO:0009279">
    <property type="term" value="C:cell outer membrane"/>
    <property type="evidence" value="ECO:0007669"/>
    <property type="project" value="TreeGrafter"/>
</dbReference>
<dbReference type="NCBIfam" id="TIGR03002">
    <property type="entry name" value="outer_YhbN_LptA"/>
    <property type="match status" value="1"/>
</dbReference>
<dbReference type="PANTHER" id="PTHR36504:SF1">
    <property type="entry name" value="LIPOPOLYSACCHARIDE EXPORT SYSTEM PROTEIN LPTA"/>
    <property type="match status" value="1"/>
</dbReference>
<evidence type="ECO:0000313" key="6">
    <source>
        <dbReference type="EMBL" id="SDB07780.1"/>
    </source>
</evidence>
<dbReference type="InterPro" id="IPR014340">
    <property type="entry name" value="LptA"/>
</dbReference>
<feature type="domain" description="Organic solvent tolerance-like N-terminal" evidence="5">
    <location>
        <begin position="30"/>
        <end position="147"/>
    </location>
</feature>
<dbReference type="GO" id="GO:0017089">
    <property type="term" value="F:glycolipid transfer activity"/>
    <property type="evidence" value="ECO:0007669"/>
    <property type="project" value="TreeGrafter"/>
</dbReference>
<dbReference type="InterPro" id="IPR052037">
    <property type="entry name" value="LPS_export_LptA"/>
</dbReference>
<proteinExistence type="predicted"/>
<dbReference type="GO" id="GO:0001530">
    <property type="term" value="F:lipopolysaccharide binding"/>
    <property type="evidence" value="ECO:0007669"/>
    <property type="project" value="InterPro"/>
</dbReference>
<dbReference type="InterPro" id="IPR005653">
    <property type="entry name" value="OstA-like_N"/>
</dbReference>
<keyword evidence="2 4" id="KW-0732">Signal</keyword>
<reference evidence="6" key="1">
    <citation type="submission" date="2016-10" db="EMBL/GenBank/DDBJ databases">
        <authorList>
            <person name="de Groot N.N."/>
        </authorList>
    </citation>
    <scope>NUCLEOTIDE SEQUENCE [LARGE SCALE GENOMIC DNA]</scope>
    <source>
        <strain evidence="6">ASO4-2</strain>
    </source>
</reference>
<evidence type="ECO:0000259" key="5">
    <source>
        <dbReference type="Pfam" id="PF03968"/>
    </source>
</evidence>
<protein>
    <submittedName>
        <fullName evidence="6">Lipopolysaccharide export system protein LptA</fullName>
    </submittedName>
</protein>
<gene>
    <name evidence="6" type="ORF">SAMN05660653_00334</name>
</gene>
<feature type="chain" id="PRO_5011758001" evidence="4">
    <location>
        <begin position="24"/>
        <end position="172"/>
    </location>
</feature>
<evidence type="ECO:0000256" key="2">
    <source>
        <dbReference type="ARBA" id="ARBA00022729"/>
    </source>
</evidence>
<keyword evidence="1" id="KW-0813">Transport</keyword>
<dbReference type="STRING" id="617002.SAMN05660653_00334"/>
<sequence>MIQSLKVMGFILAMFFVASTVHAQGQVPVKILSDHMEYVQESSTVVFTGSVHVDREDFQIWSDKLTVFMAASGEQAGPSLGPDGSQDIEKLLAEGNVRIERENQTGTSSKATYWTKRGVVVMEGNPVLKDGQSSISGEVITYHLQDNRGVVEGGQRQRVQAVFMAPAGPAAP</sequence>
<dbReference type="AlphaFoldDB" id="A0A1G6AHG8"/>
<keyword evidence="3" id="KW-0574">Periplasm</keyword>